<feature type="non-terminal residue" evidence="2">
    <location>
        <position position="1"/>
    </location>
</feature>
<dbReference type="Proteomes" id="UP000638560">
    <property type="component" value="Unassembled WGS sequence"/>
</dbReference>
<gene>
    <name evidence="2" type="ORF">I0C86_28865</name>
</gene>
<evidence type="ECO:0000313" key="3">
    <source>
        <dbReference type="Proteomes" id="UP000638560"/>
    </source>
</evidence>
<feature type="compositionally biased region" description="Low complexity" evidence="1">
    <location>
        <begin position="1"/>
        <end position="21"/>
    </location>
</feature>
<evidence type="ECO:0000313" key="2">
    <source>
        <dbReference type="EMBL" id="MBF9132941.1"/>
    </source>
</evidence>
<proteinExistence type="predicted"/>
<dbReference type="EMBL" id="JADPUN010000254">
    <property type="protein sequence ID" value="MBF9132941.1"/>
    <property type="molecule type" value="Genomic_DNA"/>
</dbReference>
<reference evidence="2 3" key="1">
    <citation type="submission" date="2020-11" db="EMBL/GenBank/DDBJ databases">
        <title>A novel isolate from a Black sea contaminated sediment with potential to produce alkanes: Plantactinospora alkalitolerans sp. nov.</title>
        <authorList>
            <person name="Carro L."/>
            <person name="Veyisoglu A."/>
            <person name="Guven K."/>
            <person name="Schumann P."/>
            <person name="Klenk H.-P."/>
            <person name="Sahin N."/>
        </authorList>
    </citation>
    <scope>NUCLEOTIDE SEQUENCE [LARGE SCALE GENOMIC DNA]</scope>
    <source>
        <strain evidence="2 3">S1510</strain>
    </source>
</reference>
<organism evidence="2 3">
    <name type="scientific">Plantactinospora alkalitolerans</name>
    <dbReference type="NCBI Taxonomy" id="2789879"/>
    <lineage>
        <taxon>Bacteria</taxon>
        <taxon>Bacillati</taxon>
        <taxon>Actinomycetota</taxon>
        <taxon>Actinomycetes</taxon>
        <taxon>Micromonosporales</taxon>
        <taxon>Micromonosporaceae</taxon>
        <taxon>Plantactinospora</taxon>
    </lineage>
</organism>
<feature type="region of interest" description="Disordered" evidence="1">
    <location>
        <begin position="1"/>
        <end position="43"/>
    </location>
</feature>
<keyword evidence="3" id="KW-1185">Reference proteome</keyword>
<sequence length="43" mass="4034">AAGPTDARAAEAAGAGANPPASDGKPAGDGDGAQERSLKEAKE</sequence>
<protein>
    <submittedName>
        <fullName evidence="2">NADH-quinone oxidoreductase subunit NuoE</fullName>
    </submittedName>
</protein>
<comment type="caution">
    <text evidence="2">The sequence shown here is derived from an EMBL/GenBank/DDBJ whole genome shotgun (WGS) entry which is preliminary data.</text>
</comment>
<feature type="compositionally biased region" description="Basic and acidic residues" evidence="1">
    <location>
        <begin position="33"/>
        <end position="43"/>
    </location>
</feature>
<name>A0ABS0H397_9ACTN</name>
<accession>A0ABS0H397</accession>
<evidence type="ECO:0000256" key="1">
    <source>
        <dbReference type="SAM" id="MobiDB-lite"/>
    </source>
</evidence>